<evidence type="ECO:0000313" key="2">
    <source>
        <dbReference type="Proteomes" id="UP001182303"/>
    </source>
</evidence>
<protein>
    <recommendedName>
        <fullName evidence="3">DUF2577 domain-containing protein</fullName>
    </recommendedName>
</protein>
<evidence type="ECO:0008006" key="3">
    <source>
        <dbReference type="Google" id="ProtNLM"/>
    </source>
</evidence>
<accession>A0AAE4FM80</accession>
<dbReference type="EMBL" id="JARUIS010000031">
    <property type="protein sequence ID" value="MDS1004919.1"/>
    <property type="molecule type" value="Genomic_DNA"/>
</dbReference>
<proteinExistence type="predicted"/>
<name>A0AAE4FM80_CLOSG</name>
<dbReference type="AlphaFoldDB" id="A0AAE4FM80"/>
<organism evidence="1 2">
    <name type="scientific">Clostridium sporogenes</name>
    <dbReference type="NCBI Taxonomy" id="1509"/>
    <lineage>
        <taxon>Bacteria</taxon>
        <taxon>Bacillati</taxon>
        <taxon>Bacillota</taxon>
        <taxon>Clostridia</taxon>
        <taxon>Eubacteriales</taxon>
        <taxon>Clostridiaceae</taxon>
        <taxon>Clostridium</taxon>
    </lineage>
</organism>
<sequence length="110" mass="12396">METIFNEIAREIKGNTNRAVSEAISYIGLDLGTVTSTGLKLDNFKYEIQDYMVLDYLKMKNEYNTETAGEHSHSHNFKMPKELKSLGPGDRVLVALLKNEFVVVGRIVDA</sequence>
<dbReference type="RefSeq" id="WP_310944307.1">
    <property type="nucleotide sequence ID" value="NZ_JARUIS010000031.1"/>
</dbReference>
<evidence type="ECO:0000313" key="1">
    <source>
        <dbReference type="EMBL" id="MDS1004919.1"/>
    </source>
</evidence>
<comment type="caution">
    <text evidence="1">The sequence shown here is derived from an EMBL/GenBank/DDBJ whole genome shotgun (WGS) entry which is preliminary data.</text>
</comment>
<dbReference type="Proteomes" id="UP001182303">
    <property type="component" value="Unassembled WGS sequence"/>
</dbReference>
<gene>
    <name evidence="1" type="ORF">P9J83_15655</name>
</gene>
<reference evidence="1" key="1">
    <citation type="submission" date="2023-04" db="EMBL/GenBank/DDBJ databases">
        <title>Assessment of the microbiological origin of a defect in Grana Padano cheese.</title>
        <authorList>
            <person name="Zago M."/>
            <person name="Rossetti L."/>
            <person name="Bonvini B."/>
            <person name="Carminati D."/>
            <person name="Giraffa G."/>
        </authorList>
    </citation>
    <scope>NUCLEOTIDE SEQUENCE</scope>
    <source>
        <strain evidence="1">4990</strain>
    </source>
</reference>